<evidence type="ECO:0000256" key="3">
    <source>
        <dbReference type="ARBA" id="ARBA00022722"/>
    </source>
</evidence>
<evidence type="ECO:0000256" key="1">
    <source>
        <dbReference type="ARBA" id="ARBA00022679"/>
    </source>
</evidence>
<dbReference type="PANTHER" id="PTHR48475">
    <property type="entry name" value="RIBONUCLEASE H"/>
    <property type="match status" value="1"/>
</dbReference>
<organism evidence="9">
    <name type="scientific">Tanacetum cinerariifolium</name>
    <name type="common">Dalmatian daisy</name>
    <name type="synonym">Chrysanthemum cinerariifolium</name>
    <dbReference type="NCBI Taxonomy" id="118510"/>
    <lineage>
        <taxon>Eukaryota</taxon>
        <taxon>Viridiplantae</taxon>
        <taxon>Streptophyta</taxon>
        <taxon>Embryophyta</taxon>
        <taxon>Tracheophyta</taxon>
        <taxon>Spermatophyta</taxon>
        <taxon>Magnoliopsida</taxon>
        <taxon>eudicotyledons</taxon>
        <taxon>Gunneridae</taxon>
        <taxon>Pentapetalae</taxon>
        <taxon>asterids</taxon>
        <taxon>campanulids</taxon>
        <taxon>Asterales</taxon>
        <taxon>Asteraceae</taxon>
        <taxon>Asteroideae</taxon>
        <taxon>Anthemideae</taxon>
        <taxon>Anthemidinae</taxon>
        <taxon>Tanacetum</taxon>
    </lineage>
</organism>
<dbReference type="PANTHER" id="PTHR48475:SF1">
    <property type="entry name" value="RNASE H TYPE-1 DOMAIN-CONTAINING PROTEIN"/>
    <property type="match status" value="1"/>
</dbReference>
<dbReference type="Pfam" id="PF13456">
    <property type="entry name" value="RVT_3"/>
    <property type="match status" value="1"/>
</dbReference>
<comment type="caution">
    <text evidence="9">The sequence shown here is derived from an EMBL/GenBank/DDBJ whole genome shotgun (WGS) entry which is preliminary data.</text>
</comment>
<dbReference type="EMBL" id="BKCJ010323639">
    <property type="protein sequence ID" value="GEZ78749.1"/>
    <property type="molecule type" value="Genomic_DNA"/>
</dbReference>
<feature type="domain" description="RNase H type-1" evidence="7">
    <location>
        <begin position="229"/>
        <end position="278"/>
    </location>
</feature>
<evidence type="ECO:0000256" key="2">
    <source>
        <dbReference type="ARBA" id="ARBA00022695"/>
    </source>
</evidence>
<keyword evidence="2" id="KW-0548">Nucleotidyltransferase</keyword>
<gene>
    <name evidence="9" type="ORF">Tci_550722</name>
</gene>
<sequence length="333" mass="38082">MKAKLSETYVLMISKKSCNPRKRYAEEDYNKVWEITFPPLTKDKCPADPVIIKAYVSGRQVNRTQRLQSLASPGNTPGLWDKYLWKSQLEKASSQSQKRSTSSVEEGRFSGHLITKQGIKADPSKVKEISDLQPPKSVSEILSLDKKKREKASSCVIRQPNITWGRVRIPRIGKAHTALVYAIRKLRRYFQAHPIKVLSDKPIKQILARPKKSGRIAKWAIELGEHETNQVNGLFEARKPFIKQYLEKGKVLLVSFPTYSIEHVKRDQNKKAYELSKLASMTFSKLAKDVLVEVLQKKSITQKEVINVTQEVEDNWTIPVQEFLQLGKLPNDS</sequence>
<evidence type="ECO:0000256" key="6">
    <source>
        <dbReference type="ARBA" id="ARBA00022918"/>
    </source>
</evidence>
<name>A0A699IQV2_TANCI</name>
<protein>
    <submittedName>
        <fullName evidence="9">Reverse transcriptase domain-containing protein</fullName>
    </submittedName>
</protein>
<reference evidence="9" key="1">
    <citation type="journal article" date="2019" name="Sci. Rep.">
        <title>Draft genome of Tanacetum cinerariifolium, the natural source of mosquito coil.</title>
        <authorList>
            <person name="Yamashiro T."/>
            <person name="Shiraishi A."/>
            <person name="Satake H."/>
            <person name="Nakayama K."/>
        </authorList>
    </citation>
    <scope>NUCLEOTIDE SEQUENCE</scope>
</reference>
<keyword evidence="1" id="KW-0808">Transferase</keyword>
<dbReference type="AlphaFoldDB" id="A0A699IQV2"/>
<accession>A0A699IQV2</accession>
<dbReference type="InterPro" id="IPR043502">
    <property type="entry name" value="DNA/RNA_pol_sf"/>
</dbReference>
<dbReference type="SUPFAM" id="SSF56672">
    <property type="entry name" value="DNA/RNA polymerases"/>
    <property type="match status" value="1"/>
</dbReference>
<evidence type="ECO:0000256" key="5">
    <source>
        <dbReference type="ARBA" id="ARBA00022801"/>
    </source>
</evidence>
<dbReference type="Pfam" id="PF17917">
    <property type="entry name" value="RT_RNaseH"/>
    <property type="match status" value="1"/>
</dbReference>
<evidence type="ECO:0000256" key="4">
    <source>
        <dbReference type="ARBA" id="ARBA00022759"/>
    </source>
</evidence>
<dbReference type="GO" id="GO:0004523">
    <property type="term" value="F:RNA-DNA hybrid ribonuclease activity"/>
    <property type="evidence" value="ECO:0007669"/>
    <property type="project" value="InterPro"/>
</dbReference>
<keyword evidence="5" id="KW-0378">Hydrolase</keyword>
<proteinExistence type="predicted"/>
<dbReference type="InterPro" id="IPR041373">
    <property type="entry name" value="RT_RNaseH"/>
</dbReference>
<feature type="domain" description="Reverse transcriptase RNase H-like" evidence="8">
    <location>
        <begin position="172"/>
        <end position="225"/>
    </location>
</feature>
<keyword evidence="6 9" id="KW-0695">RNA-directed DNA polymerase</keyword>
<evidence type="ECO:0000259" key="7">
    <source>
        <dbReference type="Pfam" id="PF13456"/>
    </source>
</evidence>
<evidence type="ECO:0000313" key="9">
    <source>
        <dbReference type="EMBL" id="GEZ78749.1"/>
    </source>
</evidence>
<keyword evidence="3" id="KW-0540">Nuclease</keyword>
<dbReference type="GO" id="GO:0003676">
    <property type="term" value="F:nucleic acid binding"/>
    <property type="evidence" value="ECO:0007669"/>
    <property type="project" value="InterPro"/>
</dbReference>
<dbReference type="InterPro" id="IPR002156">
    <property type="entry name" value="RNaseH_domain"/>
</dbReference>
<dbReference type="GO" id="GO:0003964">
    <property type="term" value="F:RNA-directed DNA polymerase activity"/>
    <property type="evidence" value="ECO:0007669"/>
    <property type="project" value="UniProtKB-KW"/>
</dbReference>
<keyword evidence="4" id="KW-0255">Endonuclease</keyword>
<evidence type="ECO:0000259" key="8">
    <source>
        <dbReference type="Pfam" id="PF17917"/>
    </source>
</evidence>